<dbReference type="Gene3D" id="3.10.450.50">
    <property type="match status" value="1"/>
</dbReference>
<dbReference type="SUPFAM" id="SSF54427">
    <property type="entry name" value="NTF2-like"/>
    <property type="match status" value="1"/>
</dbReference>
<dbReference type="InterPro" id="IPR032710">
    <property type="entry name" value="NTF2-like_dom_sf"/>
</dbReference>
<dbReference type="EMBL" id="JAMTCG010000005">
    <property type="protein sequence ID" value="MCP2161712.1"/>
    <property type="molecule type" value="Genomic_DNA"/>
</dbReference>
<gene>
    <name evidence="2" type="ORF">LX12_002911</name>
</gene>
<evidence type="ECO:0000313" key="2">
    <source>
        <dbReference type="EMBL" id="MCP2161712.1"/>
    </source>
</evidence>
<feature type="domain" description="SnoaL-like" evidence="1">
    <location>
        <begin position="26"/>
        <end position="128"/>
    </location>
</feature>
<dbReference type="RefSeq" id="WP_253655292.1">
    <property type="nucleotide sequence ID" value="NZ_BAAAOE010000001.1"/>
</dbReference>
<reference evidence="2 3" key="1">
    <citation type="submission" date="2022-06" db="EMBL/GenBank/DDBJ databases">
        <title>Genomic Encyclopedia of Archaeal and Bacterial Type Strains, Phase II (KMG-II): from individual species to whole genera.</title>
        <authorList>
            <person name="Goeker M."/>
        </authorList>
    </citation>
    <scope>NUCLEOTIDE SEQUENCE [LARGE SCALE GENOMIC DNA]</scope>
    <source>
        <strain evidence="2 3">DSM 45037</strain>
    </source>
</reference>
<comment type="caution">
    <text evidence="2">The sequence shown here is derived from an EMBL/GenBank/DDBJ whole genome shotgun (WGS) entry which is preliminary data.</text>
</comment>
<protein>
    <submittedName>
        <fullName evidence="2">SnoaL-like domain-containing protein</fullName>
    </submittedName>
</protein>
<dbReference type="Pfam" id="PF12680">
    <property type="entry name" value="SnoaL_2"/>
    <property type="match status" value="1"/>
</dbReference>
<organism evidence="2 3">
    <name type="scientific">Williamsia serinedens</name>
    <dbReference type="NCBI Taxonomy" id="391736"/>
    <lineage>
        <taxon>Bacteria</taxon>
        <taxon>Bacillati</taxon>
        <taxon>Actinomycetota</taxon>
        <taxon>Actinomycetes</taxon>
        <taxon>Mycobacteriales</taxon>
        <taxon>Nocardiaceae</taxon>
        <taxon>Williamsia</taxon>
    </lineage>
</organism>
<keyword evidence="3" id="KW-1185">Reference proteome</keyword>
<proteinExistence type="predicted"/>
<evidence type="ECO:0000259" key="1">
    <source>
        <dbReference type="Pfam" id="PF12680"/>
    </source>
</evidence>
<evidence type="ECO:0000313" key="3">
    <source>
        <dbReference type="Proteomes" id="UP001205740"/>
    </source>
</evidence>
<dbReference type="Proteomes" id="UP001205740">
    <property type="component" value="Unassembled WGS sequence"/>
</dbReference>
<dbReference type="InterPro" id="IPR037401">
    <property type="entry name" value="SnoaL-like"/>
</dbReference>
<name>A0ABT1H4P8_9NOCA</name>
<accession>A0ABT1H4P8</accession>
<sequence length="146" mass="16178">MSGKPAYLDIDRENNPAVVAGRVSREMVDARDKQGWLDNFADDAVVEDPVGPSMFDEHGAGHRGRDAISAFWDMTIATTERLDFEFDEEIICGNEVAYIGRIVTHIGGHVTTSPGVFTYRADDAGKLVALRAFWEVQKTMESMRPA</sequence>